<dbReference type="EMBL" id="PVNK01000017">
    <property type="protein sequence ID" value="PRQ05272.1"/>
    <property type="molecule type" value="Genomic_DNA"/>
</dbReference>
<proteinExistence type="predicted"/>
<comment type="caution">
    <text evidence="1">The sequence shown here is derived from an EMBL/GenBank/DDBJ whole genome shotgun (WGS) entry which is preliminary data.</text>
</comment>
<dbReference type="AlphaFoldDB" id="A0A2S9YJQ3"/>
<keyword evidence="2" id="KW-1185">Reference proteome</keyword>
<evidence type="ECO:0008006" key="3">
    <source>
        <dbReference type="Google" id="ProtNLM"/>
    </source>
</evidence>
<dbReference type="PANTHER" id="PTHR35446">
    <property type="entry name" value="SI:CH211-175M2.5"/>
    <property type="match status" value="1"/>
</dbReference>
<evidence type="ECO:0000313" key="2">
    <source>
        <dbReference type="Proteomes" id="UP000237968"/>
    </source>
</evidence>
<dbReference type="SUPFAM" id="SSF69118">
    <property type="entry name" value="AhpD-like"/>
    <property type="match status" value="2"/>
</dbReference>
<dbReference type="Gene3D" id="1.20.1290.10">
    <property type="entry name" value="AhpD-like"/>
    <property type="match status" value="2"/>
</dbReference>
<protein>
    <recommendedName>
        <fullName evidence="3">Fusion protein</fullName>
    </recommendedName>
</protein>
<reference evidence="1 2" key="1">
    <citation type="submission" date="2018-03" db="EMBL/GenBank/DDBJ databases">
        <title>Draft Genome Sequences of the Obligatory Marine Myxobacteria Enhygromyxa salina SWB005.</title>
        <authorList>
            <person name="Poehlein A."/>
            <person name="Moghaddam J.A."/>
            <person name="Harms H."/>
            <person name="Alanjari M."/>
            <person name="Koenig G.M."/>
            <person name="Daniel R."/>
            <person name="Schaeberle T.F."/>
        </authorList>
    </citation>
    <scope>NUCLEOTIDE SEQUENCE [LARGE SCALE GENOMIC DNA]</scope>
    <source>
        <strain evidence="1 2">SWB005</strain>
    </source>
</reference>
<dbReference type="Proteomes" id="UP000237968">
    <property type="component" value="Unassembled WGS sequence"/>
</dbReference>
<sequence>MATKIETPVGAKPTLEYALRPHAVSREVLVERYRPVMMMVRQILGVVPHAMSYFEIWPPAFTTYSVLVPSFLDIPRCDLGRGISPDLRSLVLYVASRSYGCSYCAAHSAGIGTVFRGPGGSLARNKEALDAEACNLFGAADIAAINYATAVGRIPSEVTLDHRVGLARHYSETHEEAIVLAATLMGFLNCAMDTLGMVLEWGVLKNAQQYLTPSAWQPAQNYVEAYDREVIDADKNTDDGETLGPLALARTMAGIIAYDRGALEGVAGRPARIYAQLRETMGFVPYYIERIERVSTKRVITHCLVERLQSDAGSVAIWLKHAVCFVAAKKSNNPLLAAHFAYWAVRAGATLKRLTSALVPSEDQGRDVAAFMFAHAGATSPATVGAAEVAGLTSYFSPAEIIELVVALSIHGLLNRYTSTYPVDSYEPEVEAFVAEHGEALGLKPAVPCTHGTSWDQQAAKARLTG</sequence>
<gene>
    <name evidence="1" type="ORF">ENSA5_03910</name>
</gene>
<evidence type="ECO:0000313" key="1">
    <source>
        <dbReference type="EMBL" id="PRQ05272.1"/>
    </source>
</evidence>
<dbReference type="OrthoDB" id="9801997at2"/>
<dbReference type="PANTHER" id="PTHR35446:SF2">
    <property type="entry name" value="CARBOXYMUCONOLACTONE DECARBOXYLASE-LIKE DOMAIN-CONTAINING PROTEIN"/>
    <property type="match status" value="1"/>
</dbReference>
<organism evidence="1 2">
    <name type="scientific">Enhygromyxa salina</name>
    <dbReference type="NCBI Taxonomy" id="215803"/>
    <lineage>
        <taxon>Bacteria</taxon>
        <taxon>Pseudomonadati</taxon>
        <taxon>Myxococcota</taxon>
        <taxon>Polyangia</taxon>
        <taxon>Nannocystales</taxon>
        <taxon>Nannocystaceae</taxon>
        <taxon>Enhygromyxa</taxon>
    </lineage>
</organism>
<name>A0A2S9YJQ3_9BACT</name>
<accession>A0A2S9YJQ3</accession>
<dbReference type="InterPro" id="IPR029032">
    <property type="entry name" value="AhpD-like"/>
</dbReference>
<dbReference type="RefSeq" id="WP_146155219.1">
    <property type="nucleotide sequence ID" value="NZ_PVNK01000017.1"/>
</dbReference>